<accession>A0A9N8HKL4</accession>
<evidence type="ECO:0000313" key="2">
    <source>
        <dbReference type="Proteomes" id="UP001153069"/>
    </source>
</evidence>
<dbReference type="PANTHER" id="PTHR31252:SF11">
    <property type="entry name" value="DUF4419 DOMAIN-CONTAINING PROTEIN"/>
    <property type="match status" value="1"/>
</dbReference>
<dbReference type="InterPro" id="IPR025533">
    <property type="entry name" value="DUF4419"/>
</dbReference>
<sequence length="490" mass="55511">MTSEITPSGISPSPYKTYSLQAIHSARLSVLAGRHHQNTFEVAPSHRQLADRKGVQFNVETVPDPLPEHLNKKRIGRHEELDKIRQQIAAACVRDGFGKPKDGVKVEATSKHDPNLIYKGGNGFIVAVVTSFAQHLPLELAPDHIWALITYAFAKHVGEHPEELRDNFVSHKGKKRILITTSDSFQMSQDNSPDTGATPEEWEEQVFAQFSAEIRKHIGEKTHDVLVPNFSSTAPSSKAASEVVLMAAMKHYFSFGMETACGIPNIALVGTEQDWIALRQRVETLGNLMMPDFEQYWMPALLPVLDKFVDSYQGRVDHGFWQSMVKLRHNGAGSGYREFISGWIQIFFPHLGYSRRSKAKQTMRQWNEFYFSGPKPDEFPSVESFAPCDWNYHGSLFDLEFHAGIAGVSQDPDSGRLAPVTGWYVVHTPPKGKARRMEDIFKEIQDLERGHKEDMKLGYEHYKDQPWNARVRALWKEMSALEMAMMGVDE</sequence>
<dbReference type="PANTHER" id="PTHR31252">
    <property type="entry name" value="DUF4419 DOMAIN-CONTAINING PROTEIN"/>
    <property type="match status" value="1"/>
</dbReference>
<dbReference type="EMBL" id="CAICTM010000740">
    <property type="protein sequence ID" value="CAB9515830.1"/>
    <property type="molecule type" value="Genomic_DNA"/>
</dbReference>
<comment type="caution">
    <text evidence="1">The sequence shown here is derived from an EMBL/GenBank/DDBJ whole genome shotgun (WGS) entry which is preliminary data.</text>
</comment>
<dbReference type="Proteomes" id="UP001153069">
    <property type="component" value="Unassembled WGS sequence"/>
</dbReference>
<gene>
    <name evidence="1" type="ORF">SEMRO_741_G195740.1</name>
</gene>
<dbReference type="AlphaFoldDB" id="A0A9N8HKL4"/>
<organism evidence="1 2">
    <name type="scientific">Seminavis robusta</name>
    <dbReference type="NCBI Taxonomy" id="568900"/>
    <lineage>
        <taxon>Eukaryota</taxon>
        <taxon>Sar</taxon>
        <taxon>Stramenopiles</taxon>
        <taxon>Ochrophyta</taxon>
        <taxon>Bacillariophyta</taxon>
        <taxon>Bacillariophyceae</taxon>
        <taxon>Bacillariophycidae</taxon>
        <taxon>Naviculales</taxon>
        <taxon>Naviculaceae</taxon>
        <taxon>Seminavis</taxon>
    </lineage>
</organism>
<reference evidence="1" key="1">
    <citation type="submission" date="2020-06" db="EMBL/GenBank/DDBJ databases">
        <authorList>
            <consortium name="Plant Systems Biology data submission"/>
        </authorList>
    </citation>
    <scope>NUCLEOTIDE SEQUENCE</scope>
    <source>
        <strain evidence="1">D6</strain>
    </source>
</reference>
<dbReference type="OrthoDB" id="9978173at2759"/>
<proteinExistence type="predicted"/>
<protein>
    <submittedName>
        <fullName evidence="1">Uncharacterized protein</fullName>
    </submittedName>
</protein>
<evidence type="ECO:0000313" key="1">
    <source>
        <dbReference type="EMBL" id="CAB9515830.1"/>
    </source>
</evidence>
<keyword evidence="2" id="KW-1185">Reference proteome</keyword>
<dbReference type="Pfam" id="PF14388">
    <property type="entry name" value="DUF4419"/>
    <property type="match status" value="1"/>
</dbReference>
<name>A0A9N8HKL4_9STRA</name>